<sequence length="369" mass="42292">MEFHSLPNFFLLLFFFILFLSSSLSHAKVKFNYCDEKEHYAVKVSRIKTSPDHLVTGTPATIKLSASSGLLVFYGAVVLTMRQQEGQYGDPSSNTYFANQMQQHMAGQRMEAKSGGNFEERLEAFTPERENPYANSKPEGQWRWESDESKTPNSMSSRMYNEGQGGDASRSYFHRQRPDPKLAMQNQSNNDSRSQAREEDRDRDRDVGYEGNLPSQTFEGLEKNFNDDIVKLAKELNDAEDAEYARHREKINAINTQYEEKLAALRSQHASRRAEFLQREARARQQQYQQSMRDPYPSSGMPPRDRDPHGYNPVNASAGGGERGYSADHFDPYRERARFLGSARDQGFEPRGPYPGGRVYDTTGSRYYN</sequence>
<feature type="chain" id="PRO_5042929419" evidence="3">
    <location>
        <begin position="28"/>
        <end position="369"/>
    </location>
</feature>
<evidence type="ECO:0000256" key="2">
    <source>
        <dbReference type="SAM" id="MobiDB-lite"/>
    </source>
</evidence>
<dbReference type="EMBL" id="JAYWIO010000006">
    <property type="protein sequence ID" value="KAK7257574.1"/>
    <property type="molecule type" value="Genomic_DNA"/>
</dbReference>
<evidence type="ECO:0000313" key="4">
    <source>
        <dbReference type="EMBL" id="KAK7257574.1"/>
    </source>
</evidence>
<proteinExistence type="predicted"/>
<feature type="region of interest" description="Disordered" evidence="2">
    <location>
        <begin position="124"/>
        <end position="220"/>
    </location>
</feature>
<evidence type="ECO:0000313" key="5">
    <source>
        <dbReference type="Proteomes" id="UP001372338"/>
    </source>
</evidence>
<feature type="compositionally biased region" description="Basic and acidic residues" evidence="2">
    <location>
        <begin position="140"/>
        <end position="150"/>
    </location>
</feature>
<keyword evidence="5" id="KW-1185">Reference proteome</keyword>
<evidence type="ECO:0000256" key="1">
    <source>
        <dbReference type="SAM" id="Coils"/>
    </source>
</evidence>
<feature type="signal peptide" evidence="3">
    <location>
        <begin position="1"/>
        <end position="27"/>
    </location>
</feature>
<comment type="caution">
    <text evidence="4">The sequence shown here is derived from an EMBL/GenBank/DDBJ whole genome shotgun (WGS) entry which is preliminary data.</text>
</comment>
<feature type="region of interest" description="Disordered" evidence="2">
    <location>
        <begin position="273"/>
        <end position="369"/>
    </location>
</feature>
<evidence type="ECO:0000256" key="3">
    <source>
        <dbReference type="SAM" id="SignalP"/>
    </source>
</evidence>
<dbReference type="PANTHER" id="PTHR34210">
    <property type="entry name" value="OS01G0252900 PROTEIN"/>
    <property type="match status" value="1"/>
</dbReference>
<accession>A0AAN9HXQ3</accession>
<reference evidence="4 5" key="1">
    <citation type="submission" date="2024-01" db="EMBL/GenBank/DDBJ databases">
        <title>The genomes of 5 underutilized Papilionoideae crops provide insights into root nodulation and disease resistanc.</title>
        <authorList>
            <person name="Yuan L."/>
        </authorList>
    </citation>
    <scope>NUCLEOTIDE SEQUENCE [LARGE SCALE GENOMIC DNA]</scope>
    <source>
        <strain evidence="4">ZHUSHIDOU_FW_LH</strain>
        <tissue evidence="4">Leaf</tissue>
    </source>
</reference>
<organism evidence="4 5">
    <name type="scientific">Crotalaria pallida</name>
    <name type="common">Smooth rattlebox</name>
    <name type="synonym">Crotalaria striata</name>
    <dbReference type="NCBI Taxonomy" id="3830"/>
    <lineage>
        <taxon>Eukaryota</taxon>
        <taxon>Viridiplantae</taxon>
        <taxon>Streptophyta</taxon>
        <taxon>Embryophyta</taxon>
        <taxon>Tracheophyta</taxon>
        <taxon>Spermatophyta</taxon>
        <taxon>Magnoliopsida</taxon>
        <taxon>eudicotyledons</taxon>
        <taxon>Gunneridae</taxon>
        <taxon>Pentapetalae</taxon>
        <taxon>rosids</taxon>
        <taxon>fabids</taxon>
        <taxon>Fabales</taxon>
        <taxon>Fabaceae</taxon>
        <taxon>Papilionoideae</taxon>
        <taxon>50 kb inversion clade</taxon>
        <taxon>genistoids sensu lato</taxon>
        <taxon>core genistoids</taxon>
        <taxon>Crotalarieae</taxon>
        <taxon>Crotalaria</taxon>
    </lineage>
</organism>
<feature type="coiled-coil region" evidence="1">
    <location>
        <begin position="222"/>
        <end position="268"/>
    </location>
</feature>
<feature type="compositionally biased region" description="Basic and acidic residues" evidence="2">
    <location>
        <begin position="273"/>
        <end position="283"/>
    </location>
</feature>
<dbReference type="Proteomes" id="UP001372338">
    <property type="component" value="Unassembled WGS sequence"/>
</dbReference>
<feature type="compositionally biased region" description="Basic and acidic residues" evidence="2">
    <location>
        <begin position="325"/>
        <end position="338"/>
    </location>
</feature>
<keyword evidence="3" id="KW-0732">Signal</keyword>
<protein>
    <submittedName>
        <fullName evidence="4">Uncharacterized protein</fullName>
    </submittedName>
</protein>
<feature type="compositionally biased region" description="Low complexity" evidence="2">
    <location>
        <begin position="284"/>
        <end position="293"/>
    </location>
</feature>
<feature type="compositionally biased region" description="Polar residues" evidence="2">
    <location>
        <begin position="184"/>
        <end position="193"/>
    </location>
</feature>
<name>A0AAN9HXQ3_CROPI</name>
<gene>
    <name evidence="4" type="ORF">RIF29_31635</name>
</gene>
<keyword evidence="1" id="KW-0175">Coiled coil</keyword>
<feature type="compositionally biased region" description="Basic and acidic residues" evidence="2">
    <location>
        <begin position="194"/>
        <end position="208"/>
    </location>
</feature>
<dbReference type="AlphaFoldDB" id="A0AAN9HXQ3"/>
<dbReference type="PANTHER" id="PTHR34210:SF1">
    <property type="entry name" value="OS03G0274700 PROTEIN"/>
    <property type="match status" value="1"/>
</dbReference>